<proteinExistence type="predicted"/>
<dbReference type="InterPro" id="IPR046495">
    <property type="entry name" value="DUF6588"/>
</dbReference>
<protein>
    <submittedName>
        <fullName evidence="1">Uncharacterized protein</fullName>
    </submittedName>
</protein>
<dbReference type="AlphaFoldDB" id="A0A0F9W744"/>
<reference evidence="1" key="1">
    <citation type="journal article" date="2015" name="Nature">
        <title>Complex archaea that bridge the gap between prokaryotes and eukaryotes.</title>
        <authorList>
            <person name="Spang A."/>
            <person name="Saw J.H."/>
            <person name="Jorgensen S.L."/>
            <person name="Zaremba-Niedzwiedzka K."/>
            <person name="Martijn J."/>
            <person name="Lind A.E."/>
            <person name="van Eijk R."/>
            <person name="Schleper C."/>
            <person name="Guy L."/>
            <person name="Ettema T.J."/>
        </authorList>
    </citation>
    <scope>NUCLEOTIDE SEQUENCE</scope>
</reference>
<organism evidence="1">
    <name type="scientific">marine sediment metagenome</name>
    <dbReference type="NCBI Taxonomy" id="412755"/>
    <lineage>
        <taxon>unclassified sequences</taxon>
        <taxon>metagenomes</taxon>
        <taxon>ecological metagenomes</taxon>
    </lineage>
</organism>
<evidence type="ECO:0000313" key="1">
    <source>
        <dbReference type="EMBL" id="KKN81491.1"/>
    </source>
</evidence>
<gene>
    <name evidence="1" type="ORF">LCGC14_0319540</name>
</gene>
<comment type="caution">
    <text evidence="1">The sequence shown here is derived from an EMBL/GenBank/DDBJ whole genome shotgun (WGS) entry which is preliminary data.</text>
</comment>
<dbReference type="EMBL" id="LAZR01000214">
    <property type="protein sequence ID" value="KKN81491.1"/>
    <property type="molecule type" value="Genomic_DNA"/>
</dbReference>
<dbReference type="Pfam" id="PF20230">
    <property type="entry name" value="DUF6588"/>
    <property type="match status" value="1"/>
</dbReference>
<name>A0A0F9W744_9ZZZZ</name>
<sequence length="338" mass="36459">MKNLLTCVFLGTCIAVTAQADFNNVLSAGVDDAARFTTDYMEPLSESVVYGISTGWYNTADAKPLGGFEISIIGNITGFKNKEDKKTFVLDPNDYENLDFVDNPGVAREVSTALGDISGTEMFVEGEVLGVTVRETFELPSGLSGEDINFVPSGYVQASVGLIKGTEIKARFLPKMEYEDASIGLYGIGIQHDFTKLLPADKILPVAISAVIGYTNISGDYDLTNARLIDGEDQRIEAQINSWVFGGVVSTKLPIINFYGGVNYITGKSVTDVLGTYRVTSGPFASETYTDPFSITKKVSGVTGTVGTKLKLGFFRLNAEYNLGEFNTATVGINFGFR</sequence>
<accession>A0A0F9W744</accession>